<dbReference type="InterPro" id="IPR036705">
    <property type="entry name" value="Ribosyl_crysJ1_sf"/>
</dbReference>
<sequence length="321" mass="35176">MFINPHTLSRAQACLLGQLAGDSLGSLVEFQSPEEIARKYPDGVRELADGGTWETVAGQPTDDSEMALALARMLVKFRRYDVDEARRAYLLWLNSAPFDCGSTVAAGLRGHPNHDSQANGALMRISPLGVFCCNLDQEKTSEFARQDAALTHPHPICLQTNSLFAMAIAEAVGQWTSEQQIYEDIKEWAVTMKVEKPLMRAILDAEDHRPADYVHQQGWVLIAFQNALYQLLHAKSLEEGVVDTVMCGGDTDTNAAIAGALLGAVHGMHSVPAQWVEKVLNCRPKFGQANVRHPRPECFWPVDVLKIARCLVAGGDADGVD</sequence>
<dbReference type="AlphaFoldDB" id="A0AAU7DKM4"/>
<dbReference type="PANTHER" id="PTHR16222:SF24">
    <property type="entry name" value="ADP-RIBOSYLHYDROLASE ARH3"/>
    <property type="match status" value="1"/>
</dbReference>
<keyword evidence="3" id="KW-0460">Magnesium</keyword>
<dbReference type="PANTHER" id="PTHR16222">
    <property type="entry name" value="ADP-RIBOSYLGLYCOHYDROLASE"/>
    <property type="match status" value="1"/>
</dbReference>
<feature type="binding site" evidence="3">
    <location>
        <position position="61"/>
    </location>
    <ligand>
        <name>Mg(2+)</name>
        <dbReference type="ChEBI" id="CHEBI:18420"/>
        <label>1</label>
    </ligand>
</feature>
<evidence type="ECO:0000313" key="4">
    <source>
        <dbReference type="EMBL" id="XBH17630.1"/>
    </source>
</evidence>
<keyword evidence="4" id="KW-0326">Glycosidase</keyword>
<dbReference type="SUPFAM" id="SSF101478">
    <property type="entry name" value="ADP-ribosylglycohydrolase"/>
    <property type="match status" value="1"/>
</dbReference>
<keyword evidence="2 4" id="KW-0378">Hydrolase</keyword>
<feature type="binding site" evidence="3">
    <location>
        <position position="253"/>
    </location>
    <ligand>
        <name>Mg(2+)</name>
        <dbReference type="ChEBI" id="CHEBI:18420"/>
        <label>1</label>
    </ligand>
</feature>
<protein>
    <submittedName>
        <fullName evidence="4">ADP-ribosylglycohydrolase family protein</fullName>
        <ecNumber evidence="4">3.2.2.-</ecNumber>
    </submittedName>
</protein>
<accession>A0AAU7DKM4</accession>
<dbReference type="InterPro" id="IPR005502">
    <property type="entry name" value="Ribosyl_crysJ1"/>
</dbReference>
<gene>
    <name evidence="4" type="ORF">P8935_24065</name>
</gene>
<proteinExistence type="inferred from homology"/>
<reference evidence="4" key="1">
    <citation type="submission" date="2023-03" db="EMBL/GenBank/DDBJ databases">
        <title>Edaphobacter sp.</title>
        <authorList>
            <person name="Huber K.J."/>
            <person name="Papendorf J."/>
            <person name="Pilke C."/>
            <person name="Bunk B."/>
            <person name="Sproeer C."/>
            <person name="Pester M."/>
        </authorList>
    </citation>
    <scope>NUCLEOTIDE SEQUENCE</scope>
    <source>
        <strain evidence="4">DSM 110680</strain>
    </source>
</reference>
<feature type="binding site" evidence="3">
    <location>
        <position position="63"/>
    </location>
    <ligand>
        <name>Mg(2+)</name>
        <dbReference type="ChEBI" id="CHEBI:18420"/>
        <label>1</label>
    </ligand>
</feature>
<organism evidence="4">
    <name type="scientific">Telmatobacter sp. DSM 110680</name>
    <dbReference type="NCBI Taxonomy" id="3036704"/>
    <lineage>
        <taxon>Bacteria</taxon>
        <taxon>Pseudomonadati</taxon>
        <taxon>Acidobacteriota</taxon>
        <taxon>Terriglobia</taxon>
        <taxon>Terriglobales</taxon>
        <taxon>Acidobacteriaceae</taxon>
        <taxon>Telmatobacter</taxon>
    </lineage>
</organism>
<evidence type="ECO:0000256" key="1">
    <source>
        <dbReference type="ARBA" id="ARBA00010702"/>
    </source>
</evidence>
<dbReference type="InterPro" id="IPR050792">
    <property type="entry name" value="ADP-ribosylglycohydrolase"/>
</dbReference>
<comment type="similarity">
    <text evidence="1">Belongs to the ADP-ribosylglycohydrolase family.</text>
</comment>
<dbReference type="EMBL" id="CP121196">
    <property type="protein sequence ID" value="XBH17630.1"/>
    <property type="molecule type" value="Genomic_DNA"/>
</dbReference>
<dbReference type="EC" id="3.2.2.-" evidence="4"/>
<dbReference type="Pfam" id="PF03747">
    <property type="entry name" value="ADP_ribosyl_GH"/>
    <property type="match status" value="1"/>
</dbReference>
<name>A0AAU7DKM4_9BACT</name>
<feature type="binding site" evidence="3">
    <location>
        <position position="62"/>
    </location>
    <ligand>
        <name>Mg(2+)</name>
        <dbReference type="ChEBI" id="CHEBI:18420"/>
        <label>1</label>
    </ligand>
</feature>
<keyword evidence="3" id="KW-0479">Metal-binding</keyword>
<dbReference type="Gene3D" id="1.10.4080.10">
    <property type="entry name" value="ADP-ribosylation/Crystallin J1"/>
    <property type="match status" value="1"/>
</dbReference>
<dbReference type="RefSeq" id="WP_348262854.1">
    <property type="nucleotide sequence ID" value="NZ_CP121196.1"/>
</dbReference>
<feature type="binding site" evidence="3">
    <location>
        <position position="250"/>
    </location>
    <ligand>
        <name>Mg(2+)</name>
        <dbReference type="ChEBI" id="CHEBI:18420"/>
        <label>1</label>
    </ligand>
</feature>
<evidence type="ECO:0000256" key="2">
    <source>
        <dbReference type="ARBA" id="ARBA00022801"/>
    </source>
</evidence>
<dbReference type="GO" id="GO:0046872">
    <property type="term" value="F:metal ion binding"/>
    <property type="evidence" value="ECO:0007669"/>
    <property type="project" value="UniProtKB-KW"/>
</dbReference>
<comment type="cofactor">
    <cofactor evidence="3">
        <name>Mg(2+)</name>
        <dbReference type="ChEBI" id="CHEBI:18420"/>
    </cofactor>
    <text evidence="3">Binds 2 magnesium ions per subunit.</text>
</comment>
<evidence type="ECO:0000256" key="3">
    <source>
        <dbReference type="PIRSR" id="PIRSR605502-1"/>
    </source>
</evidence>
<feature type="binding site" evidence="3">
    <location>
        <position position="252"/>
    </location>
    <ligand>
        <name>Mg(2+)</name>
        <dbReference type="ChEBI" id="CHEBI:18420"/>
        <label>1</label>
    </ligand>
</feature>
<dbReference type="GO" id="GO:0016798">
    <property type="term" value="F:hydrolase activity, acting on glycosyl bonds"/>
    <property type="evidence" value="ECO:0007669"/>
    <property type="project" value="UniProtKB-KW"/>
</dbReference>